<comment type="caution">
    <text evidence="2">The sequence shown here is derived from an EMBL/GenBank/DDBJ whole genome shotgun (WGS) entry which is preliminary data.</text>
</comment>
<dbReference type="RefSeq" id="WP_070123364.1">
    <property type="nucleotide sequence ID" value="NZ_MDHN01000004.1"/>
</dbReference>
<dbReference type="Proteomes" id="UP000175691">
    <property type="component" value="Unassembled WGS sequence"/>
</dbReference>
<keyword evidence="1" id="KW-1133">Transmembrane helix</keyword>
<keyword evidence="3" id="KW-1185">Reference proteome</keyword>
<proteinExistence type="predicted"/>
<evidence type="ECO:0000313" key="2">
    <source>
        <dbReference type="EMBL" id="OFC72451.1"/>
    </source>
</evidence>
<keyword evidence="1" id="KW-0472">Membrane</keyword>
<dbReference type="EMBL" id="MDHN01000004">
    <property type="protein sequence ID" value="OFC72451.1"/>
    <property type="molecule type" value="Genomic_DNA"/>
</dbReference>
<protein>
    <submittedName>
        <fullName evidence="2">Uncharacterized protein</fullName>
    </submittedName>
</protein>
<evidence type="ECO:0000313" key="3">
    <source>
        <dbReference type="Proteomes" id="UP000175691"/>
    </source>
</evidence>
<reference evidence="2 3" key="1">
    <citation type="submission" date="2016-08" db="EMBL/GenBank/DDBJ databases">
        <authorList>
            <person name="Seilhamer J.J."/>
        </authorList>
    </citation>
    <scope>NUCLEOTIDE SEQUENCE [LARGE SCALE GENOMIC DNA]</scope>
    <source>
        <strain evidence="2 3">KCTC 42603</strain>
    </source>
</reference>
<name>A0A1E7ZG14_9ALTE</name>
<accession>A0A1E7ZG14</accession>
<dbReference type="AlphaFoldDB" id="A0A1E7ZG14"/>
<evidence type="ECO:0000256" key="1">
    <source>
        <dbReference type="SAM" id="Phobius"/>
    </source>
</evidence>
<feature type="transmembrane region" description="Helical" evidence="1">
    <location>
        <begin position="15"/>
        <end position="37"/>
    </location>
</feature>
<organism evidence="2 3">
    <name type="scientific">Alteromonas confluentis</name>
    <dbReference type="NCBI Taxonomy" id="1656094"/>
    <lineage>
        <taxon>Bacteria</taxon>
        <taxon>Pseudomonadati</taxon>
        <taxon>Pseudomonadota</taxon>
        <taxon>Gammaproteobacteria</taxon>
        <taxon>Alteromonadales</taxon>
        <taxon>Alteromonadaceae</taxon>
        <taxon>Alteromonas/Salinimonas group</taxon>
        <taxon>Alteromonas</taxon>
    </lineage>
</organism>
<gene>
    <name evidence="2" type="ORF">BFC18_02490</name>
</gene>
<keyword evidence="1" id="KW-0812">Transmembrane</keyword>
<sequence>MQLTYSQTYNLPQSLLRTATLCICGLTMTFGLFVLMAKLIEQEDVRIVETENFSIGPVIYIEEPGRSEITSDAPVPVQF</sequence>